<dbReference type="PRINTS" id="PR00455">
    <property type="entry name" value="HTHTETR"/>
</dbReference>
<keyword evidence="1 2" id="KW-0238">DNA-binding</keyword>
<reference evidence="4 5" key="1">
    <citation type="journal article" date="2012" name="J. Bacteriol.">
        <title>Complete genome sequences of Desulfosporosinus orientis DSM765T, Desulfosporosinus youngiae DSM17734T, Desulfosporosinus meridiei DSM13257T, and Desulfosporosinus acidiphilus DSM22704T.</title>
        <authorList>
            <person name="Pester M."/>
            <person name="Brambilla E."/>
            <person name="Alazard D."/>
            <person name="Rattei T."/>
            <person name="Weinmaier T."/>
            <person name="Han J."/>
            <person name="Lucas S."/>
            <person name="Lapidus A."/>
            <person name="Cheng J.F."/>
            <person name="Goodwin L."/>
            <person name="Pitluck S."/>
            <person name="Peters L."/>
            <person name="Ovchinnikova G."/>
            <person name="Teshima H."/>
            <person name="Detter J.C."/>
            <person name="Han C.S."/>
            <person name="Tapia R."/>
            <person name="Land M.L."/>
            <person name="Hauser L."/>
            <person name="Kyrpides N.C."/>
            <person name="Ivanova N.N."/>
            <person name="Pagani I."/>
            <person name="Huntmann M."/>
            <person name="Wei C.L."/>
            <person name="Davenport K.W."/>
            <person name="Daligault H."/>
            <person name="Chain P.S."/>
            <person name="Chen A."/>
            <person name="Mavromatis K."/>
            <person name="Markowitz V."/>
            <person name="Szeto E."/>
            <person name="Mikhailova N."/>
            <person name="Pati A."/>
            <person name="Wagner M."/>
            <person name="Woyke T."/>
            <person name="Ollivier B."/>
            <person name="Klenk H.P."/>
            <person name="Spring S."/>
            <person name="Loy A."/>
        </authorList>
    </citation>
    <scope>NUCLEOTIDE SEQUENCE [LARGE SCALE GENOMIC DNA]</scope>
    <source>
        <strain evidence="5">DSM 22704 / JCM 16185 / SJ4</strain>
    </source>
</reference>
<dbReference type="Gene3D" id="1.10.357.10">
    <property type="entry name" value="Tetracycline Repressor, domain 2"/>
    <property type="match status" value="1"/>
</dbReference>
<organism evidence="4 5">
    <name type="scientific">Desulfosporosinus acidiphilus (strain DSM 22704 / JCM 16185 / SJ4)</name>
    <dbReference type="NCBI Taxonomy" id="646529"/>
    <lineage>
        <taxon>Bacteria</taxon>
        <taxon>Bacillati</taxon>
        <taxon>Bacillota</taxon>
        <taxon>Clostridia</taxon>
        <taxon>Eubacteriales</taxon>
        <taxon>Desulfitobacteriaceae</taxon>
        <taxon>Desulfosporosinus</taxon>
    </lineage>
</organism>
<dbReference type="PROSITE" id="PS50977">
    <property type="entry name" value="HTH_TETR_2"/>
    <property type="match status" value="1"/>
</dbReference>
<dbReference type="eggNOG" id="COG1309">
    <property type="taxonomic scope" value="Bacteria"/>
</dbReference>
<evidence type="ECO:0000256" key="1">
    <source>
        <dbReference type="ARBA" id="ARBA00023125"/>
    </source>
</evidence>
<dbReference type="InterPro" id="IPR023772">
    <property type="entry name" value="DNA-bd_HTH_TetR-type_CS"/>
</dbReference>
<evidence type="ECO:0000313" key="5">
    <source>
        <dbReference type="Proteomes" id="UP000002892"/>
    </source>
</evidence>
<keyword evidence="5" id="KW-1185">Reference proteome</keyword>
<dbReference type="STRING" id="646529.Desaci_0884"/>
<evidence type="ECO:0000259" key="3">
    <source>
        <dbReference type="PROSITE" id="PS50977"/>
    </source>
</evidence>
<dbReference type="InterPro" id="IPR001647">
    <property type="entry name" value="HTH_TetR"/>
</dbReference>
<dbReference type="InterPro" id="IPR036271">
    <property type="entry name" value="Tet_transcr_reg_TetR-rel_C_sf"/>
</dbReference>
<feature type="DNA-binding region" description="H-T-H motif" evidence="2">
    <location>
        <begin position="37"/>
        <end position="56"/>
    </location>
</feature>
<dbReference type="GO" id="GO:0003677">
    <property type="term" value="F:DNA binding"/>
    <property type="evidence" value="ECO:0007669"/>
    <property type="project" value="UniProtKB-UniRule"/>
</dbReference>
<dbReference type="SUPFAM" id="SSF46689">
    <property type="entry name" value="Homeodomain-like"/>
    <property type="match status" value="1"/>
</dbReference>
<evidence type="ECO:0000313" key="4">
    <source>
        <dbReference type="EMBL" id="AFM39934.1"/>
    </source>
</evidence>
<protein>
    <submittedName>
        <fullName evidence="4">Transcriptional regulator</fullName>
    </submittedName>
</protein>
<proteinExistence type="predicted"/>
<dbReference type="PANTHER" id="PTHR43479:SF11">
    <property type="entry name" value="ACREF_ENVCD OPERON REPRESSOR-RELATED"/>
    <property type="match status" value="1"/>
</dbReference>
<dbReference type="RefSeq" id="WP_014825945.1">
    <property type="nucleotide sequence ID" value="NC_018068.1"/>
</dbReference>
<dbReference type="Pfam" id="PF00440">
    <property type="entry name" value="TetR_N"/>
    <property type="match status" value="1"/>
</dbReference>
<dbReference type="InterPro" id="IPR050624">
    <property type="entry name" value="HTH-type_Tx_Regulator"/>
</dbReference>
<dbReference type="PANTHER" id="PTHR43479">
    <property type="entry name" value="ACREF/ENVCD OPERON REPRESSOR-RELATED"/>
    <property type="match status" value="1"/>
</dbReference>
<dbReference type="PROSITE" id="PS01081">
    <property type="entry name" value="HTH_TETR_1"/>
    <property type="match status" value="1"/>
</dbReference>
<dbReference type="Proteomes" id="UP000002892">
    <property type="component" value="Chromosome"/>
</dbReference>
<dbReference type="SUPFAM" id="SSF48498">
    <property type="entry name" value="Tetracyclin repressor-like, C-terminal domain"/>
    <property type="match status" value="1"/>
</dbReference>
<name>I4D2B0_DESAJ</name>
<dbReference type="AlphaFoldDB" id="I4D2B0"/>
<dbReference type="OrthoDB" id="13453at2"/>
<gene>
    <name evidence="4" type="ordered locus">Desaci_0884</name>
</gene>
<feature type="domain" description="HTH tetR-type" evidence="3">
    <location>
        <begin position="14"/>
        <end position="74"/>
    </location>
</feature>
<dbReference type="Gene3D" id="1.10.10.60">
    <property type="entry name" value="Homeodomain-like"/>
    <property type="match status" value="1"/>
</dbReference>
<dbReference type="HOGENOM" id="CLU_069356_12_2_9"/>
<dbReference type="KEGG" id="dai:Desaci_0884"/>
<sequence length="242" mass="27991">MVYKRSKKTEDRKDERRKLITKTAAKVFAERGYHQTSVKDITDDAEISVGTFYLYFKNKEDIFETLYDEMYKIIANITNYAIYGKEASVAERFSRAAASSAWAHQKYRELAKILLIEAVGLNPRFEKKYAALMQASCKSMESTLEYLKTRGDVDIPDVRVAAIAQEGAFSHVITYWLRNDSNSDLKKYIYPLVVYDLQALKIDFQPNDVQRYIEEIFQELDNGIDKYISFKSLQEKRGGSDG</sequence>
<dbReference type="EMBL" id="CP003639">
    <property type="protein sequence ID" value="AFM39934.1"/>
    <property type="molecule type" value="Genomic_DNA"/>
</dbReference>
<accession>I4D2B0</accession>
<dbReference type="InterPro" id="IPR009057">
    <property type="entry name" value="Homeodomain-like_sf"/>
</dbReference>
<evidence type="ECO:0000256" key="2">
    <source>
        <dbReference type="PROSITE-ProRule" id="PRU00335"/>
    </source>
</evidence>